<reference evidence="7 8" key="1">
    <citation type="submission" date="2014-03" db="EMBL/GenBank/DDBJ databases">
        <title>The draft genome sequence of Thalassospira alkalitolerans JCM 18968.</title>
        <authorList>
            <person name="Lai Q."/>
            <person name="Shao Z."/>
        </authorList>
    </citation>
    <scope>NUCLEOTIDE SEQUENCE [LARGE SCALE GENOMIC DNA]</scope>
    <source>
        <strain evidence="7 8">JCM 18968</strain>
    </source>
</reference>
<evidence type="ECO:0000256" key="3">
    <source>
        <dbReference type="ARBA" id="ARBA00018111"/>
    </source>
</evidence>
<evidence type="ECO:0000313" key="7">
    <source>
        <dbReference type="EMBL" id="OSQ50495.1"/>
    </source>
</evidence>
<evidence type="ECO:0000256" key="5">
    <source>
        <dbReference type="SAM" id="MobiDB-lite"/>
    </source>
</evidence>
<comment type="caution">
    <text evidence="7">The sequence shown here is derived from an EMBL/GenBank/DDBJ whole genome shotgun (WGS) entry which is preliminary data.</text>
</comment>
<evidence type="ECO:0000313" key="8">
    <source>
        <dbReference type="Proteomes" id="UP000193396"/>
    </source>
</evidence>
<evidence type="ECO:0000256" key="4">
    <source>
        <dbReference type="ARBA" id="ARBA00022490"/>
    </source>
</evidence>
<organism evidence="7 8">
    <name type="scientific">Thalassospira alkalitolerans</name>
    <dbReference type="NCBI Taxonomy" id="1293890"/>
    <lineage>
        <taxon>Bacteria</taxon>
        <taxon>Pseudomonadati</taxon>
        <taxon>Pseudomonadota</taxon>
        <taxon>Alphaproteobacteria</taxon>
        <taxon>Rhodospirillales</taxon>
        <taxon>Thalassospiraceae</taxon>
        <taxon>Thalassospira</taxon>
    </lineage>
</organism>
<feature type="region of interest" description="Disordered" evidence="5">
    <location>
        <begin position="1"/>
        <end position="46"/>
    </location>
</feature>
<keyword evidence="4" id="KW-0963">Cytoplasm</keyword>
<keyword evidence="8" id="KW-1185">Reference proteome</keyword>
<evidence type="ECO:0000259" key="6">
    <source>
        <dbReference type="Pfam" id="PF02631"/>
    </source>
</evidence>
<dbReference type="Gene3D" id="1.10.10.10">
    <property type="entry name" value="Winged helix-like DNA-binding domain superfamily/Winged helix DNA-binding domain"/>
    <property type="match status" value="1"/>
</dbReference>
<dbReference type="AlphaFoldDB" id="A0A1Y2LHT7"/>
<dbReference type="RefSeq" id="WP_085615744.1">
    <property type="nucleotide sequence ID" value="NZ_JFKB01000001.1"/>
</dbReference>
<feature type="compositionally biased region" description="Basic and acidic residues" evidence="5">
    <location>
        <begin position="26"/>
        <end position="46"/>
    </location>
</feature>
<sequence>MKESHRKDSDLAADSASEKFGGNARFTEKAKGRAKDRDPREPQKPRRVTRDYLMNYATWYLERFAASRARLEKLIHGKIRLSVAEYGTDPQEAEEWMKNVLSVCENAGFIDDTAYAKGRARSLLRKGKAIRVIAADLNARGIASDLIDDTITDLKHEANQAAYEEVRGTDPNIAAAAAYARRRRLGPFRRPDQRDEKRDKDLAALARQGFGYDTATRIINGEIDDLNDLLSMIDGI</sequence>
<evidence type="ECO:0000256" key="1">
    <source>
        <dbReference type="ARBA" id="ARBA00004496"/>
    </source>
</evidence>
<comment type="similarity">
    <text evidence="2">Belongs to the RecX family.</text>
</comment>
<evidence type="ECO:0000256" key="2">
    <source>
        <dbReference type="ARBA" id="ARBA00009695"/>
    </source>
</evidence>
<gene>
    <name evidence="7" type="ORF">TALK_02415</name>
</gene>
<name>A0A1Y2LHT7_9PROT</name>
<dbReference type="OrthoDB" id="5507982at2"/>
<dbReference type="STRING" id="1293890.TALK_02415"/>
<dbReference type="Pfam" id="PF02631">
    <property type="entry name" value="RecX_HTH2"/>
    <property type="match status" value="1"/>
</dbReference>
<feature type="compositionally biased region" description="Basic and acidic residues" evidence="5">
    <location>
        <begin position="1"/>
        <end position="10"/>
    </location>
</feature>
<comment type="subcellular location">
    <subcellularLocation>
        <location evidence="1">Cytoplasm</location>
    </subcellularLocation>
</comment>
<dbReference type="EMBL" id="JFKB01000001">
    <property type="protein sequence ID" value="OSQ50495.1"/>
    <property type="molecule type" value="Genomic_DNA"/>
</dbReference>
<dbReference type="InterPro" id="IPR053924">
    <property type="entry name" value="RecX_HTH_2nd"/>
</dbReference>
<feature type="domain" description="RecX second three-helical" evidence="6">
    <location>
        <begin position="111"/>
        <end position="150"/>
    </location>
</feature>
<dbReference type="GO" id="GO:0005737">
    <property type="term" value="C:cytoplasm"/>
    <property type="evidence" value="ECO:0007669"/>
    <property type="project" value="UniProtKB-SubCell"/>
</dbReference>
<accession>A0A1Y2LHT7</accession>
<protein>
    <recommendedName>
        <fullName evidence="3">Regulatory protein RecX</fullName>
    </recommendedName>
</protein>
<proteinExistence type="inferred from homology"/>
<dbReference type="InterPro" id="IPR036388">
    <property type="entry name" value="WH-like_DNA-bd_sf"/>
</dbReference>
<dbReference type="Proteomes" id="UP000193396">
    <property type="component" value="Unassembled WGS sequence"/>
</dbReference>